<dbReference type="InterPro" id="IPR027417">
    <property type="entry name" value="P-loop_NTPase"/>
</dbReference>
<proteinExistence type="predicted"/>
<organism evidence="5 6">
    <name type="scientific">Wickerhamiella sorbophila</name>
    <dbReference type="NCBI Taxonomy" id="45607"/>
    <lineage>
        <taxon>Eukaryota</taxon>
        <taxon>Fungi</taxon>
        <taxon>Dikarya</taxon>
        <taxon>Ascomycota</taxon>
        <taxon>Saccharomycotina</taxon>
        <taxon>Dipodascomycetes</taxon>
        <taxon>Dipodascales</taxon>
        <taxon>Trichomonascaceae</taxon>
        <taxon>Wickerhamiella</taxon>
    </lineage>
</organism>
<dbReference type="GO" id="GO:0005829">
    <property type="term" value="C:cytosol"/>
    <property type="evidence" value="ECO:0007669"/>
    <property type="project" value="TreeGrafter"/>
</dbReference>
<protein>
    <recommendedName>
        <fullName evidence="4">6-phosphofructo-2-kinase domain-containing protein</fullName>
    </recommendedName>
</protein>
<evidence type="ECO:0000313" key="5">
    <source>
        <dbReference type="EMBL" id="PRT56921.1"/>
    </source>
</evidence>
<dbReference type="SUPFAM" id="SSF53254">
    <property type="entry name" value="Phosphoglycerate mutase-like"/>
    <property type="match status" value="1"/>
</dbReference>
<dbReference type="SUPFAM" id="SSF52540">
    <property type="entry name" value="P-loop containing nucleoside triphosphate hydrolases"/>
    <property type="match status" value="1"/>
</dbReference>
<dbReference type="InterPro" id="IPR013078">
    <property type="entry name" value="His_Pase_superF_clade-1"/>
</dbReference>
<dbReference type="Pfam" id="PF00300">
    <property type="entry name" value="His_Phos_1"/>
    <property type="match status" value="1"/>
</dbReference>
<accession>A0A2T0FPK5</accession>
<dbReference type="OrthoDB" id="267323at2759"/>
<dbReference type="GO" id="GO:0006003">
    <property type="term" value="P:fructose 2,6-bisphosphate metabolic process"/>
    <property type="evidence" value="ECO:0007669"/>
    <property type="project" value="InterPro"/>
</dbReference>
<dbReference type="PANTHER" id="PTHR10606:SF39">
    <property type="entry name" value="6-PHOSPHOFRUCTO-2-KINASE_FRUCTOSE-2,6-BISPHOSPHATASE YLR345W-RELATED"/>
    <property type="match status" value="1"/>
</dbReference>
<reference evidence="5 6" key="1">
    <citation type="submission" date="2017-04" db="EMBL/GenBank/DDBJ databases">
        <title>Genome sequencing of [Candida] sorbophila.</title>
        <authorList>
            <person name="Ahn J.O."/>
        </authorList>
    </citation>
    <scope>NUCLEOTIDE SEQUENCE [LARGE SCALE GENOMIC DNA]</scope>
    <source>
        <strain evidence="5 6">DS02</strain>
    </source>
</reference>
<dbReference type="SMART" id="SM00855">
    <property type="entry name" value="PGAM"/>
    <property type="match status" value="1"/>
</dbReference>
<comment type="caution">
    <text evidence="5">The sequence shown here is derived from an EMBL/GenBank/DDBJ whole genome shotgun (WGS) entry which is preliminary data.</text>
</comment>
<dbReference type="GeneID" id="36518289"/>
<evidence type="ECO:0000256" key="2">
    <source>
        <dbReference type="ARBA" id="ARBA00022840"/>
    </source>
</evidence>
<dbReference type="InterPro" id="IPR029033">
    <property type="entry name" value="His_PPase_superfam"/>
</dbReference>
<name>A0A2T0FPK5_9ASCO</name>
<dbReference type="Gene3D" id="3.40.50.1240">
    <property type="entry name" value="Phosphoglycerate mutase-like"/>
    <property type="match status" value="1"/>
</dbReference>
<feature type="region of interest" description="Disordered" evidence="3">
    <location>
        <begin position="299"/>
        <end position="319"/>
    </location>
</feature>
<evidence type="ECO:0000256" key="1">
    <source>
        <dbReference type="ARBA" id="ARBA00022741"/>
    </source>
</evidence>
<dbReference type="AlphaFoldDB" id="A0A2T0FPK5"/>
<gene>
    <name evidence="5" type="ORF">B9G98_04541</name>
</gene>
<evidence type="ECO:0000256" key="3">
    <source>
        <dbReference type="SAM" id="MobiDB-lite"/>
    </source>
</evidence>
<sequence>MNDVAPGQVYKTVSGHLYHAGKICLVMVGLPGRGKTNHAVALTRYLRWLGIRAQAFHLANYRRAILSPDEEVSVDYFKRANPSQDHSALRQKVLDACLDDIWAFYRDGGQVVIYDASNPRQEDRARISGLCKEHGVEALFIESLVTNEALLARNINEVPLTSPEYSRMSRNEAMRHFLRILDVRISEYEPLTEKELLYIKIINDGERCVVNNGPLGYLLNRVLLFLLNSRRQQGSFFFARAGTTGVPNEPLRSDNDLSEEGKEYARTLARTLMNYTSSRHFDQLAREVGKTSFARYTDTRSSLMPSRSGSGLSTPALSQPETPTYAPLIVWTSTRSKTIQTSKPFVDAGIPTSHDPLLNQLNAGEAGKYSRAEFKEKTLEAQKDPYHHRYASGESYQDVAIRLEPVIMELERVQGDLLIIAHESVLRVLFGYLMNSSTEDIPSLQFPASEIVEIVAHGHRKSCNRIPIPGASADGGVKITPHQPIKSIV</sequence>
<keyword evidence="2" id="KW-0067">ATP-binding</keyword>
<dbReference type="InterPro" id="IPR003094">
    <property type="entry name" value="6Pfruct_kin"/>
</dbReference>
<keyword evidence="6" id="KW-1185">Reference proteome</keyword>
<dbReference type="PIRSF" id="PIRSF000709">
    <property type="entry name" value="6PFK_2-Ptase"/>
    <property type="match status" value="1"/>
</dbReference>
<dbReference type="Gene3D" id="3.40.50.300">
    <property type="entry name" value="P-loop containing nucleotide triphosphate hydrolases"/>
    <property type="match status" value="1"/>
</dbReference>
<dbReference type="GO" id="GO:0006000">
    <property type="term" value="P:fructose metabolic process"/>
    <property type="evidence" value="ECO:0007669"/>
    <property type="project" value="InterPro"/>
</dbReference>
<dbReference type="GO" id="GO:0005524">
    <property type="term" value="F:ATP binding"/>
    <property type="evidence" value="ECO:0007669"/>
    <property type="project" value="UniProtKB-KW"/>
</dbReference>
<dbReference type="EMBL" id="NDIQ01000022">
    <property type="protein sequence ID" value="PRT56921.1"/>
    <property type="molecule type" value="Genomic_DNA"/>
</dbReference>
<dbReference type="PANTHER" id="PTHR10606">
    <property type="entry name" value="6-PHOSPHOFRUCTO-2-KINASE/FRUCTOSE-2,6-BISPHOSPHATASE"/>
    <property type="match status" value="1"/>
</dbReference>
<evidence type="ECO:0000259" key="4">
    <source>
        <dbReference type="Pfam" id="PF01591"/>
    </source>
</evidence>
<dbReference type="InterPro" id="IPR013079">
    <property type="entry name" value="6Phosfructo_kin"/>
</dbReference>
<feature type="domain" description="6-phosphofructo-2-kinase" evidence="4">
    <location>
        <begin position="13"/>
        <end position="231"/>
    </location>
</feature>
<keyword evidence="1" id="KW-0547">Nucleotide-binding</keyword>
<dbReference type="Pfam" id="PF01591">
    <property type="entry name" value="6PF2K"/>
    <property type="match status" value="1"/>
</dbReference>
<dbReference type="RefSeq" id="XP_024666866.1">
    <property type="nucleotide sequence ID" value="XM_024811098.1"/>
</dbReference>
<dbReference type="GO" id="GO:0003873">
    <property type="term" value="F:6-phosphofructo-2-kinase activity"/>
    <property type="evidence" value="ECO:0007669"/>
    <property type="project" value="InterPro"/>
</dbReference>
<dbReference type="Proteomes" id="UP000238350">
    <property type="component" value="Unassembled WGS sequence"/>
</dbReference>
<dbReference type="GO" id="GO:0004331">
    <property type="term" value="F:fructose-2,6-bisphosphate 2-phosphatase activity"/>
    <property type="evidence" value="ECO:0007669"/>
    <property type="project" value="TreeGrafter"/>
</dbReference>
<dbReference type="STRING" id="45607.A0A2T0FPK5"/>
<evidence type="ECO:0000313" key="6">
    <source>
        <dbReference type="Proteomes" id="UP000238350"/>
    </source>
</evidence>